<keyword evidence="1" id="KW-0802">TPR repeat</keyword>
<dbReference type="eggNOG" id="KOG4626">
    <property type="taxonomic scope" value="Eukaryota"/>
</dbReference>
<dbReference type="STRING" id="246437.L9L088"/>
<feature type="repeat" description="TPR" evidence="1">
    <location>
        <begin position="49"/>
        <end position="82"/>
    </location>
</feature>
<evidence type="ECO:0000313" key="4">
    <source>
        <dbReference type="Proteomes" id="UP000011518"/>
    </source>
</evidence>
<dbReference type="PROSITE" id="PS50005">
    <property type="entry name" value="TPR"/>
    <property type="match status" value="2"/>
</dbReference>
<feature type="compositionally biased region" description="Basic and acidic residues" evidence="2">
    <location>
        <begin position="367"/>
        <end position="384"/>
    </location>
</feature>
<reference evidence="4" key="1">
    <citation type="submission" date="2012-07" db="EMBL/GenBank/DDBJ databases">
        <title>Genome of the Chinese tree shrew, a rising model animal genetically related to primates.</title>
        <authorList>
            <person name="Zhang G."/>
            <person name="Fan Y."/>
            <person name="Yao Y."/>
            <person name="Huang Z."/>
        </authorList>
    </citation>
    <scope>NUCLEOTIDE SEQUENCE [LARGE SCALE GENOMIC DNA]</scope>
</reference>
<dbReference type="FunCoup" id="L9L088">
    <property type="interactions" value="826"/>
</dbReference>
<sequence>ESSFLNFHDSDCESKGSAPCDSLLSLNTEKILEAIESFKEALKQKVDFIDAYKSLGQAYRELGNFEAATESFQKALLLNQNHVQTLQLRGVMLYHHGSLQEALKNFKRCLQLEPYDEVCQYMKGLSHVAMGQFYEGIKAQTKVMLNDPLPGQKASPEYLKVKYLREYSRYLHAHLDTPLTEYNIDTDLPGSFKDHWAKNLPFLIEDYEEQPGLQPHIKDVLHQDFESYKPEVQELICVADRLGSLMQYETPGFLPNKRIHRAMGLAALEVMQAVQRTWANSKVRMNGKTRLMQWRDMFDIAVKWRRIADPDQPVLWLDQMPARSLSRGFNNHINLIRPSSLVQSRSRGLSGFGPGISLKGVLKDHRAKQRDDHVSCGDPDRSTGSEKVLTKPVMAGEGPDTGQVVNMRYLEYFEKILHFIKDRILVYHGANNPKGLLEVREALEKVHKVEDLLPIMKQFNTKTKDGFTVNTKVPSLRDQGKEYDGFTITVTGDKYVPLFCGRKPGRHRVVFPGRVGNILFSVETQTTEERTQLYHAEIDALYKDLTAKGKVLTLSSEFGEADAVCNLILSLVYYFYNLMPLSRGSSVIAYSVIVGALMASGKEVAGKIPKGKLVDFEAMTAPGSEAFSKIAKSWMNLKSISPSYKMLPSVSETFPTLRSTIEVLNTDSSPRCLKKL</sequence>
<organism evidence="3 4">
    <name type="scientific">Tupaia chinensis</name>
    <name type="common">Chinese tree shrew</name>
    <name type="synonym">Tupaia belangeri chinensis</name>
    <dbReference type="NCBI Taxonomy" id="246437"/>
    <lineage>
        <taxon>Eukaryota</taxon>
        <taxon>Metazoa</taxon>
        <taxon>Chordata</taxon>
        <taxon>Craniata</taxon>
        <taxon>Vertebrata</taxon>
        <taxon>Euteleostomi</taxon>
        <taxon>Mammalia</taxon>
        <taxon>Eutheria</taxon>
        <taxon>Euarchontoglires</taxon>
        <taxon>Scandentia</taxon>
        <taxon>Tupaiidae</taxon>
        <taxon>Tupaia</taxon>
    </lineage>
</organism>
<evidence type="ECO:0000313" key="3">
    <source>
        <dbReference type="EMBL" id="ELW68159.1"/>
    </source>
</evidence>
<dbReference type="Gene3D" id="1.25.40.10">
    <property type="entry name" value="Tetratricopeptide repeat domain"/>
    <property type="match status" value="1"/>
</dbReference>
<keyword evidence="4" id="KW-1185">Reference proteome</keyword>
<dbReference type="InterPro" id="IPR011990">
    <property type="entry name" value="TPR-like_helical_dom_sf"/>
</dbReference>
<accession>L9L088</accession>
<dbReference type="InParanoid" id="L9L088"/>
<dbReference type="EMBL" id="KB320579">
    <property type="protein sequence ID" value="ELW68159.1"/>
    <property type="molecule type" value="Genomic_DNA"/>
</dbReference>
<dbReference type="Proteomes" id="UP000011518">
    <property type="component" value="Unassembled WGS sequence"/>
</dbReference>
<feature type="non-terminal residue" evidence="3">
    <location>
        <position position="1"/>
    </location>
</feature>
<dbReference type="PROSITE" id="PS50293">
    <property type="entry name" value="TPR_REGION"/>
    <property type="match status" value="1"/>
</dbReference>
<dbReference type="SMART" id="SM00028">
    <property type="entry name" value="TPR"/>
    <property type="match status" value="2"/>
</dbReference>
<protein>
    <submittedName>
        <fullName evidence="3">Tetratricopeptide repeat protein 13</fullName>
    </submittedName>
</protein>
<gene>
    <name evidence="3" type="ORF">TREES_T100003935</name>
</gene>
<dbReference type="AlphaFoldDB" id="L9L088"/>
<dbReference type="InterPro" id="IPR019734">
    <property type="entry name" value="TPR_rpt"/>
</dbReference>
<feature type="repeat" description="TPR" evidence="1">
    <location>
        <begin position="83"/>
        <end position="116"/>
    </location>
</feature>
<evidence type="ECO:0000256" key="1">
    <source>
        <dbReference type="PROSITE-ProRule" id="PRU00339"/>
    </source>
</evidence>
<dbReference type="PANTHER" id="PTHR44523">
    <property type="entry name" value="TETRATRICOPEPTIDE REPEAT PROTEIN 13"/>
    <property type="match status" value="1"/>
</dbReference>
<reference evidence="4" key="2">
    <citation type="journal article" date="2013" name="Nat. Commun.">
        <title>Genome of the Chinese tree shrew.</title>
        <authorList>
            <person name="Fan Y."/>
            <person name="Huang Z.Y."/>
            <person name="Cao C.C."/>
            <person name="Chen C.S."/>
            <person name="Chen Y.X."/>
            <person name="Fan D.D."/>
            <person name="He J."/>
            <person name="Hou H.L."/>
            <person name="Hu L."/>
            <person name="Hu X.T."/>
            <person name="Jiang X.T."/>
            <person name="Lai R."/>
            <person name="Lang Y.S."/>
            <person name="Liang B."/>
            <person name="Liao S.G."/>
            <person name="Mu D."/>
            <person name="Ma Y.Y."/>
            <person name="Niu Y.Y."/>
            <person name="Sun X.Q."/>
            <person name="Xia J.Q."/>
            <person name="Xiao J."/>
            <person name="Xiong Z.Q."/>
            <person name="Xu L."/>
            <person name="Yang L."/>
            <person name="Zhang Y."/>
            <person name="Zhao W."/>
            <person name="Zhao X.D."/>
            <person name="Zheng Y.T."/>
            <person name="Zhou J.M."/>
            <person name="Zhu Y.B."/>
            <person name="Zhang G.J."/>
            <person name="Wang J."/>
            <person name="Yao Y.G."/>
        </authorList>
    </citation>
    <scope>NUCLEOTIDE SEQUENCE [LARGE SCALE GENOMIC DNA]</scope>
</reference>
<dbReference type="Pfam" id="PF00515">
    <property type="entry name" value="TPR_1"/>
    <property type="match status" value="1"/>
</dbReference>
<proteinExistence type="predicted"/>
<name>L9L088_TUPCH</name>
<feature type="region of interest" description="Disordered" evidence="2">
    <location>
        <begin position="367"/>
        <end position="387"/>
    </location>
</feature>
<dbReference type="PANTHER" id="PTHR44523:SF1">
    <property type="entry name" value="TETRATRICOPEPTIDE REPEAT PROTEIN 13"/>
    <property type="match status" value="1"/>
</dbReference>
<dbReference type="SUPFAM" id="SSF48452">
    <property type="entry name" value="TPR-like"/>
    <property type="match status" value="1"/>
</dbReference>
<evidence type="ECO:0000256" key="2">
    <source>
        <dbReference type="SAM" id="MobiDB-lite"/>
    </source>
</evidence>